<comment type="caution">
    <text evidence="5">The sequence shown here is derived from an EMBL/GenBank/DDBJ whole genome shotgun (WGS) entry which is preliminary data.</text>
</comment>
<reference evidence="5 6" key="1">
    <citation type="submission" date="2020-08" db="EMBL/GenBank/DDBJ databases">
        <title>Genome sequencing of Purple Non-Sulfur Bacteria from various extreme environments.</title>
        <authorList>
            <person name="Mayer M."/>
        </authorList>
    </citation>
    <scope>NUCLEOTIDE SEQUENCE [LARGE SCALE GENOMIC DNA]</scope>
    <source>
        <strain evidence="5 6">JA131</strain>
    </source>
</reference>
<keyword evidence="1" id="KW-0560">Oxidoreductase</keyword>
<dbReference type="InterPro" id="IPR036291">
    <property type="entry name" value="NAD(P)-bd_dom_sf"/>
</dbReference>
<feature type="domain" description="Gfo/Idh/MocA-like oxidoreductase N-terminal" evidence="3">
    <location>
        <begin position="11"/>
        <end position="121"/>
    </location>
</feature>
<accession>A0A7W6RCJ4</accession>
<keyword evidence="6" id="KW-1185">Reference proteome</keyword>
<protein>
    <submittedName>
        <fullName evidence="5">Putative dehydrogenase</fullName>
    </submittedName>
</protein>
<dbReference type="InterPro" id="IPR000683">
    <property type="entry name" value="Gfo/Idh/MocA-like_OxRdtase_N"/>
</dbReference>
<dbReference type="Pfam" id="PF01408">
    <property type="entry name" value="GFO_IDH_MocA"/>
    <property type="match status" value="1"/>
</dbReference>
<organism evidence="5 6">
    <name type="scientific">Roseospira visakhapatnamensis</name>
    <dbReference type="NCBI Taxonomy" id="390880"/>
    <lineage>
        <taxon>Bacteria</taxon>
        <taxon>Pseudomonadati</taxon>
        <taxon>Pseudomonadota</taxon>
        <taxon>Alphaproteobacteria</taxon>
        <taxon>Rhodospirillales</taxon>
        <taxon>Rhodospirillaceae</taxon>
        <taxon>Roseospira</taxon>
    </lineage>
</organism>
<name>A0A7W6RCJ4_9PROT</name>
<dbReference type="GO" id="GO:0016491">
    <property type="term" value="F:oxidoreductase activity"/>
    <property type="evidence" value="ECO:0007669"/>
    <property type="project" value="UniProtKB-KW"/>
</dbReference>
<feature type="region of interest" description="Disordered" evidence="2">
    <location>
        <begin position="372"/>
        <end position="394"/>
    </location>
</feature>
<dbReference type="EMBL" id="JACIGK010000010">
    <property type="protein sequence ID" value="MBB4266005.1"/>
    <property type="molecule type" value="Genomic_DNA"/>
</dbReference>
<dbReference type="InterPro" id="IPR055170">
    <property type="entry name" value="GFO_IDH_MocA-like_dom"/>
</dbReference>
<dbReference type="InterPro" id="IPR050463">
    <property type="entry name" value="Gfo/Idh/MocA_oxidrdct_glycsds"/>
</dbReference>
<evidence type="ECO:0000256" key="2">
    <source>
        <dbReference type="SAM" id="MobiDB-lite"/>
    </source>
</evidence>
<evidence type="ECO:0000259" key="4">
    <source>
        <dbReference type="Pfam" id="PF22725"/>
    </source>
</evidence>
<dbReference type="PANTHER" id="PTHR43818:SF11">
    <property type="entry name" value="BCDNA.GH03377"/>
    <property type="match status" value="1"/>
</dbReference>
<gene>
    <name evidence="5" type="ORF">GGD89_001631</name>
</gene>
<dbReference type="AlphaFoldDB" id="A0A7W6RCJ4"/>
<dbReference type="SUPFAM" id="SSF51735">
    <property type="entry name" value="NAD(P)-binding Rossmann-fold domains"/>
    <property type="match status" value="1"/>
</dbReference>
<dbReference type="Proteomes" id="UP000554286">
    <property type="component" value="Unassembled WGS sequence"/>
</dbReference>
<dbReference type="Pfam" id="PF22725">
    <property type="entry name" value="GFO_IDH_MocA_C3"/>
    <property type="match status" value="1"/>
</dbReference>
<dbReference type="PANTHER" id="PTHR43818">
    <property type="entry name" value="BCDNA.GH03377"/>
    <property type="match status" value="1"/>
</dbReference>
<dbReference type="GO" id="GO:0000166">
    <property type="term" value="F:nucleotide binding"/>
    <property type="evidence" value="ECO:0007669"/>
    <property type="project" value="InterPro"/>
</dbReference>
<evidence type="ECO:0000259" key="3">
    <source>
        <dbReference type="Pfam" id="PF01408"/>
    </source>
</evidence>
<evidence type="ECO:0000313" key="6">
    <source>
        <dbReference type="Proteomes" id="UP000554286"/>
    </source>
</evidence>
<sequence>MTHPKPKSTGIAFIGCGFVADLYLQTLPAQRGLCLTGVYDRDPARLETFALHHGVHAYPDRAALLADPDVEIVVNLTNPASHAEVTRAALEAGKAVYSEKPLDTSLDGARALAEQARKAGLGLAAAPCNHLSEAVHALTAALRAQRIGRPLLAHAEMDDGMIPGLRYETWRSASGAPWPARDEFACGCVMEHAGYQIAPLVTLFGPVRRVTALAGLRLPDKTPGLSGEPQGPDLSFGVLEFDEGIMARLSCSILAPMNRSLRVVGEHGVLSVSDVWEYDSPVRLTRTGAAFGQRLRRKVEQRVLSRWAPGAMLGQRVTAIGRLGVGRLRGSGHRMDFGRGVAALAHALRSGAPMGPMRDLAVHVTEVTLALQDTPGRPQVRRITSDPRPLPPGP</sequence>
<dbReference type="Gene3D" id="3.30.360.10">
    <property type="entry name" value="Dihydrodipicolinate Reductase, domain 2"/>
    <property type="match status" value="1"/>
</dbReference>
<proteinExistence type="predicted"/>
<feature type="domain" description="GFO/IDH/MocA-like oxidoreductase" evidence="4">
    <location>
        <begin position="137"/>
        <end position="270"/>
    </location>
</feature>
<dbReference type="SUPFAM" id="SSF55347">
    <property type="entry name" value="Glyceraldehyde-3-phosphate dehydrogenase-like, C-terminal domain"/>
    <property type="match status" value="1"/>
</dbReference>
<evidence type="ECO:0000256" key="1">
    <source>
        <dbReference type="ARBA" id="ARBA00023002"/>
    </source>
</evidence>
<evidence type="ECO:0000313" key="5">
    <source>
        <dbReference type="EMBL" id="MBB4266005.1"/>
    </source>
</evidence>
<dbReference type="RefSeq" id="WP_184043945.1">
    <property type="nucleotide sequence ID" value="NZ_JACIGK010000010.1"/>
</dbReference>
<dbReference type="Gene3D" id="3.40.50.720">
    <property type="entry name" value="NAD(P)-binding Rossmann-like Domain"/>
    <property type="match status" value="1"/>
</dbReference>